<keyword evidence="5" id="KW-0732">Signal</keyword>
<dbReference type="Gene3D" id="3.80.10.10">
    <property type="entry name" value="Ribonuclease Inhibitor"/>
    <property type="match status" value="1"/>
</dbReference>
<reference evidence="6" key="1">
    <citation type="submission" date="2021-02" db="EMBL/GenBank/DDBJ databases">
        <authorList>
            <person name="Nowell W R."/>
        </authorList>
    </citation>
    <scope>NUCLEOTIDE SEQUENCE</scope>
    <source>
        <strain evidence="6">Ploen Becks lab</strain>
    </source>
</reference>
<keyword evidence="1" id="KW-0433">Leucine-rich repeat</keyword>
<evidence type="ECO:0000256" key="2">
    <source>
        <dbReference type="ARBA" id="ARBA00022737"/>
    </source>
</evidence>
<proteinExistence type="predicted"/>
<keyword evidence="4" id="KW-1133">Transmembrane helix</keyword>
<dbReference type="EMBL" id="CAJNOC010001356">
    <property type="protein sequence ID" value="CAF0857651.1"/>
    <property type="molecule type" value="Genomic_DNA"/>
</dbReference>
<dbReference type="InterPro" id="IPR032675">
    <property type="entry name" value="LRR_dom_sf"/>
</dbReference>
<dbReference type="Proteomes" id="UP000663879">
    <property type="component" value="Unassembled WGS sequence"/>
</dbReference>
<keyword evidence="4" id="KW-0812">Transmembrane</keyword>
<name>A0A813WV24_9BILA</name>
<dbReference type="InterPro" id="IPR001611">
    <property type="entry name" value="Leu-rich_rpt"/>
</dbReference>
<evidence type="ECO:0000256" key="4">
    <source>
        <dbReference type="SAM" id="Phobius"/>
    </source>
</evidence>
<dbReference type="SUPFAM" id="SSF52058">
    <property type="entry name" value="L domain-like"/>
    <property type="match status" value="1"/>
</dbReference>
<evidence type="ECO:0000256" key="1">
    <source>
        <dbReference type="ARBA" id="ARBA00022614"/>
    </source>
</evidence>
<feature type="transmembrane region" description="Helical" evidence="4">
    <location>
        <begin position="494"/>
        <end position="515"/>
    </location>
</feature>
<dbReference type="PANTHER" id="PTHR24366:SF168">
    <property type="entry name" value="GH22922P-RELATED"/>
    <property type="match status" value="1"/>
</dbReference>
<dbReference type="PROSITE" id="PS51450">
    <property type="entry name" value="LRR"/>
    <property type="match status" value="1"/>
</dbReference>
<dbReference type="Pfam" id="PF13855">
    <property type="entry name" value="LRR_8"/>
    <property type="match status" value="1"/>
</dbReference>
<evidence type="ECO:0000313" key="7">
    <source>
        <dbReference type="Proteomes" id="UP000663879"/>
    </source>
</evidence>
<keyword evidence="7" id="KW-1185">Reference proteome</keyword>
<feature type="region of interest" description="Disordered" evidence="3">
    <location>
        <begin position="343"/>
        <end position="414"/>
    </location>
</feature>
<protein>
    <submittedName>
        <fullName evidence="6">Uncharacterized protein</fullName>
    </submittedName>
</protein>
<keyword evidence="2" id="KW-0677">Repeat</keyword>
<dbReference type="PANTHER" id="PTHR24366">
    <property type="entry name" value="IG(IMMUNOGLOBULIN) AND LRR(LEUCINE RICH REPEAT) DOMAINS"/>
    <property type="match status" value="1"/>
</dbReference>
<feature type="chain" id="PRO_5032552357" evidence="5">
    <location>
        <begin position="17"/>
        <end position="549"/>
    </location>
</feature>
<evidence type="ECO:0000256" key="3">
    <source>
        <dbReference type="SAM" id="MobiDB-lite"/>
    </source>
</evidence>
<dbReference type="AlphaFoldDB" id="A0A813WV24"/>
<gene>
    <name evidence="6" type="ORF">OXX778_LOCUS9277</name>
</gene>
<evidence type="ECO:0000313" key="6">
    <source>
        <dbReference type="EMBL" id="CAF0857651.1"/>
    </source>
</evidence>
<organism evidence="6 7">
    <name type="scientific">Brachionus calyciflorus</name>
    <dbReference type="NCBI Taxonomy" id="104777"/>
    <lineage>
        <taxon>Eukaryota</taxon>
        <taxon>Metazoa</taxon>
        <taxon>Spiralia</taxon>
        <taxon>Gnathifera</taxon>
        <taxon>Rotifera</taxon>
        <taxon>Eurotatoria</taxon>
        <taxon>Monogononta</taxon>
        <taxon>Pseudotrocha</taxon>
        <taxon>Ploima</taxon>
        <taxon>Brachionidae</taxon>
        <taxon>Brachionus</taxon>
    </lineage>
</organism>
<keyword evidence="4" id="KW-0472">Membrane</keyword>
<sequence length="549" mass="61917">MKNLILLVLIFVPLESFPFDADPCKARALLIKKLLGGFQYFNGLVDGETHVFNMSNIRTCGPDFDKVVLNLTIMNFKFLYNHEDFNYFKNLIKFSITNSTLTHMVNTSKLNFLEELIIRKTSLDTLNNSRVLSPRLERIDLSDNKIELIQSNFFSNLKNLKFLNLTYNNLKIINDLQFDSNSLELIDLSFNSIQLFEKITFQNKKIHENFVLNLTRNSLKTFPNVFGNLKLVPNIYIGEQKTTTFIMNKNIVVPQNGFTYSKVNSDNRYVNFYIDSKLINVNDSYSIGLLCSRGYGNDFHSTFVMNNGIKIFEIYKSINLMMVRNLINGITKEISCALIPTTASTSTSTSTPETSTSTSTPTSTLTTSTSTSTPTSTLTTSTSTLTSTTEISTSTSTPTSISTSTSTSTASTSTSTLASSTTSIRTSTLKSTEISLTSTKIVSTISNSKTIEIKTKSARINEITDKVLVAENQFLIQTEELNSESSFKVKMINFLFWINFITSVLLISIFIYISYQRVLRNERLLNDALNNGEKREMLLESHEDLDERQ</sequence>
<accession>A0A813WV24</accession>
<feature type="signal peptide" evidence="5">
    <location>
        <begin position="1"/>
        <end position="16"/>
    </location>
</feature>
<evidence type="ECO:0000256" key="5">
    <source>
        <dbReference type="SAM" id="SignalP"/>
    </source>
</evidence>
<comment type="caution">
    <text evidence="6">The sequence shown here is derived from an EMBL/GenBank/DDBJ whole genome shotgun (WGS) entry which is preliminary data.</text>
</comment>